<proteinExistence type="predicted"/>
<reference evidence="1" key="1">
    <citation type="journal article" date="2015" name="Nature">
        <title>Complex archaea that bridge the gap between prokaryotes and eukaryotes.</title>
        <authorList>
            <person name="Spang A."/>
            <person name="Saw J.H."/>
            <person name="Jorgensen S.L."/>
            <person name="Zaremba-Niedzwiedzka K."/>
            <person name="Martijn J."/>
            <person name="Lind A.E."/>
            <person name="van Eijk R."/>
            <person name="Schleper C."/>
            <person name="Guy L."/>
            <person name="Ettema T.J."/>
        </authorList>
    </citation>
    <scope>NUCLEOTIDE SEQUENCE</scope>
</reference>
<evidence type="ECO:0000313" key="1">
    <source>
        <dbReference type="EMBL" id="KKL26037.1"/>
    </source>
</evidence>
<sequence>MANVDNPHGFIHLKSLGGGDGVVREYIKAAGDGTRLGIGDPVTFTGAVDTVEQYDQDDAVLGVTLNFGAGTTLTNQSVVLAFEDTLFEVQEDVNMGTAAEGAGADTVTALAANTTTGQSKFEISSTTVAASALDLHLYQVAPYIDNDGTATNARWFVLFNDRQYANAIAGI</sequence>
<dbReference type="EMBL" id="LAZR01035988">
    <property type="protein sequence ID" value="KKL26037.1"/>
    <property type="molecule type" value="Genomic_DNA"/>
</dbReference>
<gene>
    <name evidence="1" type="ORF">LCGC14_2399300</name>
</gene>
<protein>
    <submittedName>
        <fullName evidence="1">Uncharacterized protein</fullName>
    </submittedName>
</protein>
<organism evidence="1">
    <name type="scientific">marine sediment metagenome</name>
    <dbReference type="NCBI Taxonomy" id="412755"/>
    <lineage>
        <taxon>unclassified sequences</taxon>
        <taxon>metagenomes</taxon>
        <taxon>ecological metagenomes</taxon>
    </lineage>
</organism>
<name>A0A0F9CHW9_9ZZZZ</name>
<accession>A0A0F9CHW9</accession>
<dbReference type="AlphaFoldDB" id="A0A0F9CHW9"/>
<comment type="caution">
    <text evidence="1">The sequence shown here is derived from an EMBL/GenBank/DDBJ whole genome shotgun (WGS) entry which is preliminary data.</text>
</comment>